<organism evidence="1 2">
    <name type="scientific">Variovorax paradoxus</name>
    <dbReference type="NCBI Taxonomy" id="34073"/>
    <lineage>
        <taxon>Bacteria</taxon>
        <taxon>Pseudomonadati</taxon>
        <taxon>Pseudomonadota</taxon>
        <taxon>Betaproteobacteria</taxon>
        <taxon>Burkholderiales</taxon>
        <taxon>Comamonadaceae</taxon>
        <taxon>Variovorax</taxon>
    </lineage>
</organism>
<evidence type="ECO:0000313" key="2">
    <source>
        <dbReference type="Proteomes" id="UP000249135"/>
    </source>
</evidence>
<evidence type="ECO:0008006" key="3">
    <source>
        <dbReference type="Google" id="ProtNLM"/>
    </source>
</evidence>
<protein>
    <recommendedName>
        <fullName evidence="3">DUF2946 domain-containing protein</fullName>
    </recommendedName>
</protein>
<dbReference type="Proteomes" id="UP000249135">
    <property type="component" value="Unassembled WGS sequence"/>
</dbReference>
<reference evidence="1 2" key="1">
    <citation type="submission" date="2017-08" db="EMBL/GenBank/DDBJ databases">
        <title>Infants hospitalized years apart are colonized by the same room-sourced microbial strains.</title>
        <authorList>
            <person name="Brooks B."/>
            <person name="Olm M.R."/>
            <person name="Firek B.A."/>
            <person name="Baker R."/>
            <person name="Thomas B.C."/>
            <person name="Morowitz M.J."/>
            <person name="Banfield J.F."/>
        </authorList>
    </citation>
    <scope>NUCLEOTIDE SEQUENCE [LARGE SCALE GENOMIC DNA]</scope>
    <source>
        <strain evidence="1">S2_005_003_R2_41</strain>
    </source>
</reference>
<proteinExistence type="predicted"/>
<gene>
    <name evidence="1" type="ORF">DI563_30715</name>
</gene>
<accession>A0A2W5NYH9</accession>
<name>A0A2W5NYH9_VARPD</name>
<sequence length="139" mass="14598">MPALRRPAALRPLAWLLVVALCLASTLGLLHRTVHLPGMSHATALAANTTLVHAAAAHDVHGHAHGTALHGLLALFGGHDDGDLQCRLYDQLAHGSALPSVALLVLPVVLPTAVFDFMQGEALARWVLLFDARGPPAAR</sequence>
<dbReference type="EMBL" id="QFPP01000769">
    <property type="protein sequence ID" value="PZQ58642.1"/>
    <property type="molecule type" value="Genomic_DNA"/>
</dbReference>
<dbReference type="AlphaFoldDB" id="A0A2W5NYH9"/>
<evidence type="ECO:0000313" key="1">
    <source>
        <dbReference type="EMBL" id="PZQ58642.1"/>
    </source>
</evidence>
<comment type="caution">
    <text evidence="1">The sequence shown here is derived from an EMBL/GenBank/DDBJ whole genome shotgun (WGS) entry which is preliminary data.</text>
</comment>